<dbReference type="Pfam" id="PF00293">
    <property type="entry name" value="NUDIX"/>
    <property type="match status" value="1"/>
</dbReference>
<accession>A0A644WM79</accession>
<dbReference type="InterPro" id="IPR015797">
    <property type="entry name" value="NUDIX_hydrolase-like_dom_sf"/>
</dbReference>
<dbReference type="SUPFAM" id="SSF55811">
    <property type="entry name" value="Nudix"/>
    <property type="match status" value="1"/>
</dbReference>
<dbReference type="InterPro" id="IPR020084">
    <property type="entry name" value="NUDIX_hydrolase_CS"/>
</dbReference>
<evidence type="ECO:0000313" key="3">
    <source>
        <dbReference type="EMBL" id="MPM04601.1"/>
    </source>
</evidence>
<proteinExistence type="predicted"/>
<evidence type="ECO:0000259" key="2">
    <source>
        <dbReference type="PROSITE" id="PS51462"/>
    </source>
</evidence>
<evidence type="ECO:0000256" key="1">
    <source>
        <dbReference type="ARBA" id="ARBA00022801"/>
    </source>
</evidence>
<dbReference type="PANTHER" id="PTHR10885">
    <property type="entry name" value="ISOPENTENYL-DIPHOSPHATE DELTA-ISOMERASE"/>
    <property type="match status" value="1"/>
</dbReference>
<comment type="caution">
    <text evidence="3">The sequence shown here is derived from an EMBL/GenBank/DDBJ whole genome shotgun (WGS) entry which is preliminary data.</text>
</comment>
<sequence>MAEYWDLYDNERNALGRTHLRGRPLPENTYHVVVSVWTVNQDNKLLLTLRSEEKELYPNLWENTSGSVVSGETSAQAALRELEEETGIVATEDELVFLGTARKVFSFVDIYLVRKTMKDSAIRLQQGETTAYRWVTLPELEHIHRQGKLAFPVAYRFEQFRTLFESMLSPNT</sequence>
<dbReference type="PANTHER" id="PTHR10885:SF0">
    <property type="entry name" value="ISOPENTENYL-DIPHOSPHATE DELTA-ISOMERASE"/>
    <property type="match status" value="1"/>
</dbReference>
<dbReference type="PROSITE" id="PS00893">
    <property type="entry name" value="NUDIX_BOX"/>
    <property type="match status" value="1"/>
</dbReference>
<organism evidence="3">
    <name type="scientific">bioreactor metagenome</name>
    <dbReference type="NCBI Taxonomy" id="1076179"/>
    <lineage>
        <taxon>unclassified sequences</taxon>
        <taxon>metagenomes</taxon>
        <taxon>ecological metagenomes</taxon>
    </lineage>
</organism>
<protein>
    <submittedName>
        <fullName evidence="3">Isopentenyl-diphosphate Delta-isomerase</fullName>
        <ecNumber evidence="3">5.3.3.2</ecNumber>
    </submittedName>
</protein>
<feature type="domain" description="Nudix hydrolase" evidence="2">
    <location>
        <begin position="29"/>
        <end position="162"/>
    </location>
</feature>
<dbReference type="CDD" id="cd04693">
    <property type="entry name" value="NUDIX_Hydrolase"/>
    <property type="match status" value="1"/>
</dbReference>
<reference evidence="3" key="1">
    <citation type="submission" date="2019-08" db="EMBL/GenBank/DDBJ databases">
        <authorList>
            <person name="Kucharzyk K."/>
            <person name="Murdoch R.W."/>
            <person name="Higgins S."/>
            <person name="Loffler F."/>
        </authorList>
    </citation>
    <scope>NUCLEOTIDE SEQUENCE</scope>
</reference>
<dbReference type="EMBL" id="VSSQ01001052">
    <property type="protein sequence ID" value="MPM04601.1"/>
    <property type="molecule type" value="Genomic_DNA"/>
</dbReference>
<gene>
    <name evidence="3" type="primary">idi_10</name>
    <name evidence="3" type="ORF">SDC9_50879</name>
</gene>
<dbReference type="EC" id="5.3.3.2" evidence="3"/>
<dbReference type="InterPro" id="IPR000086">
    <property type="entry name" value="NUDIX_hydrolase_dom"/>
</dbReference>
<keyword evidence="3" id="KW-0413">Isomerase</keyword>
<dbReference type="GO" id="GO:0004452">
    <property type="term" value="F:isopentenyl-diphosphate delta-isomerase activity"/>
    <property type="evidence" value="ECO:0007669"/>
    <property type="project" value="UniProtKB-EC"/>
</dbReference>
<dbReference type="Gene3D" id="3.90.79.10">
    <property type="entry name" value="Nucleoside Triphosphate Pyrophosphohydrolase"/>
    <property type="match status" value="1"/>
</dbReference>
<dbReference type="GO" id="GO:0016787">
    <property type="term" value="F:hydrolase activity"/>
    <property type="evidence" value="ECO:0007669"/>
    <property type="project" value="UniProtKB-KW"/>
</dbReference>
<keyword evidence="1" id="KW-0378">Hydrolase</keyword>
<name>A0A644WM79_9ZZZZ</name>
<dbReference type="AlphaFoldDB" id="A0A644WM79"/>
<dbReference type="PROSITE" id="PS51462">
    <property type="entry name" value="NUDIX"/>
    <property type="match status" value="1"/>
</dbReference>